<dbReference type="SMART" id="SM00480">
    <property type="entry name" value="POL3Bc"/>
    <property type="match status" value="1"/>
</dbReference>
<evidence type="ECO:0000259" key="9">
    <source>
        <dbReference type="Pfam" id="PF00712"/>
    </source>
</evidence>
<dbReference type="InterPro" id="IPR022637">
    <property type="entry name" value="DNA_polIII_beta_cen"/>
</dbReference>
<dbReference type="Proteomes" id="UP001501777">
    <property type="component" value="Unassembled WGS sequence"/>
</dbReference>
<keyword evidence="5" id="KW-0548">Nucleotidyltransferase</keyword>
<sequence>MKLTIDTDQLTDAAQWALRAIPGNPPTPVMAGMRLEAADDNTLTLAGYDYYRSARAREDCEVSEPGTLLVPGRVFTDIVKAFPKSKPTTLALDGTDLALSCGTAHILLPTLPLDDYPTLPTISAASGTVDGATLAAAGARVAAASTTDETIAALTAVQFGLSDTAITLSATDRYTFHVADTPWTPNSGPKGKGKNRPRVAGNALVPADAVRDAARILADADQAELTITESQFAISVPGRWSTSSLLEGELPKYAALFPTEFESIATTATEALIDAIKHIQPLLGKADPMLLEVTDGQITVRAGTDDKGRGRDQVHADLEGAPLTIAFNPGLLLRTLQQIDAPVTQFSFTTPTKPVLLHAPEQADTFRGLIMPIRLTKGSG</sequence>
<dbReference type="CDD" id="cd00140">
    <property type="entry name" value="beta_clamp"/>
    <property type="match status" value="1"/>
</dbReference>
<gene>
    <name evidence="12" type="primary">dnaN_3</name>
    <name evidence="12" type="ORF">GCM10010276_88390</name>
</gene>
<evidence type="ECO:0000256" key="5">
    <source>
        <dbReference type="ARBA" id="ARBA00022695"/>
    </source>
</evidence>
<comment type="similarity">
    <text evidence="2">Belongs to the beta sliding clamp family.</text>
</comment>
<dbReference type="SUPFAM" id="SSF55979">
    <property type="entry name" value="DNA clamp"/>
    <property type="match status" value="3"/>
</dbReference>
<dbReference type="NCBIfam" id="TIGR00663">
    <property type="entry name" value="dnan"/>
    <property type="match status" value="1"/>
</dbReference>
<dbReference type="PANTHER" id="PTHR30478">
    <property type="entry name" value="DNA POLYMERASE III SUBUNIT BETA"/>
    <property type="match status" value="1"/>
</dbReference>
<comment type="caution">
    <text evidence="12">The sequence shown here is derived from an EMBL/GenBank/DDBJ whole genome shotgun (WGS) entry which is preliminary data.</text>
</comment>
<evidence type="ECO:0000259" key="11">
    <source>
        <dbReference type="Pfam" id="PF02768"/>
    </source>
</evidence>
<comment type="subcellular location">
    <subcellularLocation>
        <location evidence="1">Cytoplasm</location>
    </subcellularLocation>
</comment>
<evidence type="ECO:0000256" key="8">
    <source>
        <dbReference type="ARBA" id="ARBA00023125"/>
    </source>
</evidence>
<dbReference type="RefSeq" id="WP_344406971.1">
    <property type="nucleotide sequence ID" value="NZ_BAAASG010000033.1"/>
</dbReference>
<proteinExistence type="inferred from homology"/>
<keyword evidence="8" id="KW-0238">DNA-binding</keyword>
<organism evidence="12 13">
    <name type="scientific">Streptomyces longisporus</name>
    <dbReference type="NCBI Taxonomy" id="1948"/>
    <lineage>
        <taxon>Bacteria</taxon>
        <taxon>Bacillati</taxon>
        <taxon>Actinomycetota</taxon>
        <taxon>Actinomycetes</taxon>
        <taxon>Kitasatosporales</taxon>
        <taxon>Streptomycetaceae</taxon>
        <taxon>Streptomyces</taxon>
    </lineage>
</organism>
<keyword evidence="6" id="KW-0235">DNA replication</keyword>
<accession>A0ABN3NIT4</accession>
<feature type="domain" description="DNA polymerase III beta sliding clamp C-terminal" evidence="11">
    <location>
        <begin position="256"/>
        <end position="374"/>
    </location>
</feature>
<dbReference type="Gene3D" id="3.10.150.10">
    <property type="entry name" value="DNA Polymerase III, subunit A, domain 2"/>
    <property type="match status" value="3"/>
</dbReference>
<evidence type="ECO:0000313" key="12">
    <source>
        <dbReference type="EMBL" id="GAA2523446.1"/>
    </source>
</evidence>
<dbReference type="Pfam" id="PF02767">
    <property type="entry name" value="DNA_pol3_beta_2"/>
    <property type="match status" value="1"/>
</dbReference>
<dbReference type="Pfam" id="PF02768">
    <property type="entry name" value="DNA_pol3_beta_3"/>
    <property type="match status" value="1"/>
</dbReference>
<evidence type="ECO:0000256" key="1">
    <source>
        <dbReference type="ARBA" id="ARBA00004496"/>
    </source>
</evidence>
<evidence type="ECO:0000256" key="3">
    <source>
        <dbReference type="ARBA" id="ARBA00022490"/>
    </source>
</evidence>
<feature type="domain" description="DNA polymerase III beta sliding clamp N-terminal" evidence="9">
    <location>
        <begin position="1"/>
        <end position="120"/>
    </location>
</feature>
<evidence type="ECO:0000259" key="10">
    <source>
        <dbReference type="Pfam" id="PF02767"/>
    </source>
</evidence>
<dbReference type="PANTHER" id="PTHR30478:SF0">
    <property type="entry name" value="BETA SLIDING CLAMP"/>
    <property type="match status" value="1"/>
</dbReference>
<keyword evidence="3" id="KW-0963">Cytoplasm</keyword>
<keyword evidence="7" id="KW-0239">DNA-directed DNA polymerase</keyword>
<dbReference type="InterPro" id="IPR046938">
    <property type="entry name" value="DNA_clamp_sf"/>
</dbReference>
<dbReference type="InterPro" id="IPR022635">
    <property type="entry name" value="DNA_polIII_beta_C"/>
</dbReference>
<protein>
    <submittedName>
        <fullName evidence="12">DNA polymerase III subunit beta</fullName>
    </submittedName>
</protein>
<evidence type="ECO:0000256" key="7">
    <source>
        <dbReference type="ARBA" id="ARBA00022932"/>
    </source>
</evidence>
<evidence type="ECO:0000256" key="4">
    <source>
        <dbReference type="ARBA" id="ARBA00022679"/>
    </source>
</evidence>
<evidence type="ECO:0000256" key="2">
    <source>
        <dbReference type="ARBA" id="ARBA00010752"/>
    </source>
</evidence>
<evidence type="ECO:0000313" key="13">
    <source>
        <dbReference type="Proteomes" id="UP001501777"/>
    </source>
</evidence>
<evidence type="ECO:0000256" key="6">
    <source>
        <dbReference type="ARBA" id="ARBA00022705"/>
    </source>
</evidence>
<dbReference type="InterPro" id="IPR001001">
    <property type="entry name" value="DNA_polIII_beta"/>
</dbReference>
<dbReference type="EMBL" id="BAAASG010000033">
    <property type="protein sequence ID" value="GAA2523446.1"/>
    <property type="molecule type" value="Genomic_DNA"/>
</dbReference>
<keyword evidence="4" id="KW-0808">Transferase</keyword>
<name>A0ABN3NIT4_STRLO</name>
<keyword evidence="13" id="KW-1185">Reference proteome</keyword>
<dbReference type="InterPro" id="IPR022634">
    <property type="entry name" value="DNA_polIII_beta_N"/>
</dbReference>
<feature type="domain" description="DNA polymerase III beta sliding clamp central" evidence="10">
    <location>
        <begin position="129"/>
        <end position="252"/>
    </location>
</feature>
<reference evidence="12 13" key="1">
    <citation type="journal article" date="2019" name="Int. J. Syst. Evol. Microbiol.">
        <title>The Global Catalogue of Microorganisms (GCM) 10K type strain sequencing project: providing services to taxonomists for standard genome sequencing and annotation.</title>
        <authorList>
            <consortium name="The Broad Institute Genomics Platform"/>
            <consortium name="The Broad Institute Genome Sequencing Center for Infectious Disease"/>
            <person name="Wu L."/>
            <person name="Ma J."/>
        </authorList>
    </citation>
    <scope>NUCLEOTIDE SEQUENCE [LARGE SCALE GENOMIC DNA]</scope>
    <source>
        <strain evidence="12 13">JCM 4395</strain>
    </source>
</reference>
<dbReference type="Pfam" id="PF00712">
    <property type="entry name" value="DNA_pol3_beta"/>
    <property type="match status" value="1"/>
</dbReference>